<evidence type="ECO:0000313" key="3">
    <source>
        <dbReference type="Proteomes" id="UP000031668"/>
    </source>
</evidence>
<dbReference type="InterPro" id="IPR035985">
    <property type="entry name" value="Ubiquitin-activating_enz"/>
</dbReference>
<dbReference type="EMBL" id="JWZT01001640">
    <property type="protein sequence ID" value="KII71726.1"/>
    <property type="molecule type" value="Genomic_DNA"/>
</dbReference>
<dbReference type="UniPathway" id="UPA00885"/>
<dbReference type="SUPFAM" id="SSF69572">
    <property type="entry name" value="Activating enzymes of the ubiquitin-like proteins"/>
    <property type="match status" value="1"/>
</dbReference>
<evidence type="ECO:0000313" key="2">
    <source>
        <dbReference type="EMBL" id="KII71726.1"/>
    </source>
</evidence>
<dbReference type="AlphaFoldDB" id="A0A0C2MWM3"/>
<dbReference type="GO" id="GO:0016779">
    <property type="term" value="F:nucleotidyltransferase activity"/>
    <property type="evidence" value="ECO:0007669"/>
    <property type="project" value="TreeGrafter"/>
</dbReference>
<dbReference type="InterPro" id="IPR000594">
    <property type="entry name" value="ThiF_NAD_FAD-bd"/>
</dbReference>
<keyword evidence="3" id="KW-1185">Reference proteome</keyword>
<dbReference type="PANTHER" id="PTHR10953">
    <property type="entry name" value="UBIQUITIN-ACTIVATING ENZYME E1"/>
    <property type="match status" value="1"/>
</dbReference>
<gene>
    <name evidence="2" type="ORF">RF11_00124</name>
</gene>
<comment type="caution">
    <text evidence="2">The sequence shown here is derived from an EMBL/GenBank/DDBJ whole genome shotgun (WGS) entry which is preliminary data.</text>
</comment>
<proteinExistence type="predicted"/>
<dbReference type="PANTHER" id="PTHR10953:SF102">
    <property type="entry name" value="ADENYLYLTRANSFERASE AND SULFURTRANSFERASE MOCS3"/>
    <property type="match status" value="1"/>
</dbReference>
<dbReference type="Pfam" id="PF00899">
    <property type="entry name" value="ThiF"/>
    <property type="match status" value="1"/>
</dbReference>
<accession>A0A0C2MWM3</accession>
<evidence type="ECO:0000259" key="1">
    <source>
        <dbReference type="Pfam" id="PF00899"/>
    </source>
</evidence>
<dbReference type="Gene3D" id="3.40.50.720">
    <property type="entry name" value="NAD(P)-binding Rossmann-like Domain"/>
    <property type="match status" value="1"/>
</dbReference>
<protein>
    <submittedName>
        <fullName evidence="2">NEDD8-activating enzyme E1 catalytic subunit</fullName>
    </submittedName>
</protein>
<sequence>MSHVASVLVIGAGGLGCEILKNLVFFCFRKVMAGFRHICIIDNDVVEVSNLNRQTLYRLRFIKMSLSDVGHLKAVAAADFLNKTYRNLNVRGYLLKKYRHKFLVEDMSFGFFKSKSAQGFRIGMGAF</sequence>
<dbReference type="GO" id="GO:0004792">
    <property type="term" value="F:thiosulfate-cyanide sulfurtransferase activity"/>
    <property type="evidence" value="ECO:0007669"/>
    <property type="project" value="TreeGrafter"/>
</dbReference>
<dbReference type="InterPro" id="IPR045886">
    <property type="entry name" value="ThiF/MoeB/HesA"/>
</dbReference>
<reference evidence="2 3" key="1">
    <citation type="journal article" date="2014" name="Genome Biol. Evol.">
        <title>The genome of the myxosporean Thelohanellus kitauei shows adaptations to nutrient acquisition within its fish host.</title>
        <authorList>
            <person name="Yang Y."/>
            <person name="Xiong J."/>
            <person name="Zhou Z."/>
            <person name="Huo F."/>
            <person name="Miao W."/>
            <person name="Ran C."/>
            <person name="Liu Y."/>
            <person name="Zhang J."/>
            <person name="Feng J."/>
            <person name="Wang M."/>
            <person name="Wang M."/>
            <person name="Wang L."/>
            <person name="Yao B."/>
        </authorList>
    </citation>
    <scope>NUCLEOTIDE SEQUENCE [LARGE SCALE GENOMIC DNA]</scope>
    <source>
        <strain evidence="2">Wuqing</strain>
    </source>
</reference>
<name>A0A0C2MWM3_THEKT</name>
<dbReference type="GO" id="GO:0008641">
    <property type="term" value="F:ubiquitin-like modifier activating enzyme activity"/>
    <property type="evidence" value="ECO:0007669"/>
    <property type="project" value="InterPro"/>
</dbReference>
<organism evidence="2 3">
    <name type="scientific">Thelohanellus kitauei</name>
    <name type="common">Myxosporean</name>
    <dbReference type="NCBI Taxonomy" id="669202"/>
    <lineage>
        <taxon>Eukaryota</taxon>
        <taxon>Metazoa</taxon>
        <taxon>Cnidaria</taxon>
        <taxon>Myxozoa</taxon>
        <taxon>Myxosporea</taxon>
        <taxon>Bivalvulida</taxon>
        <taxon>Platysporina</taxon>
        <taxon>Myxobolidae</taxon>
        <taxon>Thelohanellus</taxon>
    </lineage>
</organism>
<feature type="domain" description="THIF-type NAD/FAD binding fold" evidence="1">
    <location>
        <begin position="5"/>
        <end position="93"/>
    </location>
</feature>
<dbReference type="Proteomes" id="UP000031668">
    <property type="component" value="Unassembled WGS sequence"/>
</dbReference>
<dbReference type="OrthoDB" id="5977743at2759"/>
<dbReference type="GO" id="GO:0045116">
    <property type="term" value="P:protein neddylation"/>
    <property type="evidence" value="ECO:0007669"/>
    <property type="project" value="UniProtKB-UniPathway"/>
</dbReference>
<dbReference type="GO" id="GO:0005737">
    <property type="term" value="C:cytoplasm"/>
    <property type="evidence" value="ECO:0007669"/>
    <property type="project" value="TreeGrafter"/>
</dbReference>